<feature type="domain" description="DUF1023" evidence="2">
    <location>
        <begin position="254"/>
        <end position="432"/>
    </location>
</feature>
<sequence>MRESERLPLERALLAAADALDAALADARAAHRQYGRLVDADRTWSRLDAAVTDEIRRRRGDVALNAAASLATALREEARAAATRYPDVDADGARLPPRPASDDPVVVRDWWAGLPPQSREQVLAEETAWVGSADGLPAPVRHAANLQLLEAEIERRTAITAVLAAPAGPELTAGPEPTGGPEAAAEAGVLLPDEPRDAARVEEERDLRGLLRLREYLAGAPDGSTQDTAGRPNPDASADQRWLYLLDATAYPLKAAVVLGDLQTADIVVLHVPGATTSVDLRLRREVQWLSALRSEAARLAQGVHAGQTVAVVDWIGYHAPYDIATRRALGDSGVSVFVPGEANDPRYAREAAPVLARCAQGLRALCPRPTRLVASGHSYGASVVGLALRQTDAFDAAVVAGAPGLFTARAAELRLPPGRLYAAVAPGDLIAWLGVFGGQVVAVEGITLLSPFARRVGYPDGGKQLLRPVWGHESYYQPGSATLHAIAAAVVGADDALRTISRRAIDLALRRGSASPADATANTPANSPASAADDPTVDPKLTASAESGRGGRDDSAGAR</sequence>
<gene>
    <name evidence="3" type="ORF">KILIM_098_00030</name>
</gene>
<dbReference type="STRING" id="1184609.KILIM_098_00030"/>
<dbReference type="eggNOG" id="COG1071">
    <property type="taxonomic scope" value="Bacteria"/>
</dbReference>
<organism evidence="3 4">
    <name type="scientific">Kineosphaera limosa NBRC 100340</name>
    <dbReference type="NCBI Taxonomy" id="1184609"/>
    <lineage>
        <taxon>Bacteria</taxon>
        <taxon>Bacillati</taxon>
        <taxon>Actinomycetota</taxon>
        <taxon>Actinomycetes</taxon>
        <taxon>Micrococcales</taxon>
        <taxon>Dermatophilaceae</taxon>
        <taxon>Kineosphaera</taxon>
    </lineage>
</organism>
<dbReference type="OrthoDB" id="3259161at2"/>
<dbReference type="InterPro" id="IPR029058">
    <property type="entry name" value="AB_hydrolase_fold"/>
</dbReference>
<dbReference type="SUPFAM" id="SSF53474">
    <property type="entry name" value="alpha/beta-Hydrolases"/>
    <property type="match status" value="1"/>
</dbReference>
<comment type="caution">
    <text evidence="3">The sequence shown here is derived from an EMBL/GenBank/DDBJ whole genome shotgun (WGS) entry which is preliminary data.</text>
</comment>
<dbReference type="Pfam" id="PF06259">
    <property type="entry name" value="Abhydrolase_8"/>
    <property type="match status" value="1"/>
</dbReference>
<evidence type="ECO:0000313" key="3">
    <source>
        <dbReference type="EMBL" id="GAB98065.1"/>
    </source>
</evidence>
<dbReference type="AlphaFoldDB" id="K6WFJ0"/>
<keyword evidence="4" id="KW-1185">Reference proteome</keyword>
<evidence type="ECO:0000256" key="1">
    <source>
        <dbReference type="SAM" id="MobiDB-lite"/>
    </source>
</evidence>
<dbReference type="RefSeq" id="WP_006594597.1">
    <property type="nucleotide sequence ID" value="NZ_BAHD01000098.1"/>
</dbReference>
<feature type="compositionally biased region" description="Low complexity" evidence="1">
    <location>
        <begin position="514"/>
        <end position="535"/>
    </location>
</feature>
<protein>
    <recommendedName>
        <fullName evidence="2">DUF1023 domain-containing protein</fullName>
    </recommendedName>
</protein>
<reference evidence="3 4" key="1">
    <citation type="submission" date="2012-08" db="EMBL/GenBank/DDBJ databases">
        <title>Whole genome shotgun sequence of Kineosphaera limosa NBRC 100340.</title>
        <authorList>
            <person name="Yoshida I."/>
            <person name="Isaki S."/>
            <person name="Hosoyama A."/>
            <person name="Tsuchikane K."/>
            <person name="Katsumata H."/>
            <person name="Ando Y."/>
            <person name="Ohji S."/>
            <person name="Hamada M."/>
            <person name="Tamura T."/>
            <person name="Yamazoe A."/>
            <person name="Yamazaki S."/>
            <person name="Fujita N."/>
        </authorList>
    </citation>
    <scope>NUCLEOTIDE SEQUENCE [LARGE SCALE GENOMIC DNA]</scope>
    <source>
        <strain evidence="3 4">NBRC 100340</strain>
    </source>
</reference>
<dbReference type="EMBL" id="BAHD01000098">
    <property type="protein sequence ID" value="GAB98065.1"/>
    <property type="molecule type" value="Genomic_DNA"/>
</dbReference>
<evidence type="ECO:0000259" key="2">
    <source>
        <dbReference type="Pfam" id="PF06259"/>
    </source>
</evidence>
<dbReference type="Proteomes" id="UP000008366">
    <property type="component" value="Unassembled WGS sequence"/>
</dbReference>
<accession>K6WFJ0</accession>
<dbReference type="ESTHER" id="9mico-k6wfj0">
    <property type="family name" value="Duf_1023"/>
</dbReference>
<dbReference type="InterPro" id="IPR010427">
    <property type="entry name" value="DUF1023"/>
</dbReference>
<feature type="compositionally biased region" description="Basic and acidic residues" evidence="1">
    <location>
        <begin position="550"/>
        <end position="560"/>
    </location>
</feature>
<feature type="region of interest" description="Disordered" evidence="1">
    <location>
        <begin position="514"/>
        <end position="560"/>
    </location>
</feature>
<evidence type="ECO:0000313" key="4">
    <source>
        <dbReference type="Proteomes" id="UP000008366"/>
    </source>
</evidence>
<name>K6WFJ0_9MICO</name>
<proteinExistence type="predicted"/>